<gene>
    <name evidence="1" type="ORF">PVK06_043196</name>
</gene>
<reference evidence="1 2" key="1">
    <citation type="submission" date="2023-03" db="EMBL/GenBank/DDBJ databases">
        <title>WGS of Gossypium arboreum.</title>
        <authorList>
            <person name="Yu D."/>
        </authorList>
    </citation>
    <scope>NUCLEOTIDE SEQUENCE [LARGE SCALE GENOMIC DNA]</scope>
    <source>
        <tissue evidence="1">Leaf</tissue>
    </source>
</reference>
<protein>
    <submittedName>
        <fullName evidence="1">Uncharacterized protein</fullName>
    </submittedName>
</protein>
<accession>A0ABR0MNA7</accession>
<dbReference type="Proteomes" id="UP001358586">
    <property type="component" value="Chromosome 12"/>
</dbReference>
<comment type="caution">
    <text evidence="1">The sequence shown here is derived from an EMBL/GenBank/DDBJ whole genome shotgun (WGS) entry which is preliminary data.</text>
</comment>
<keyword evidence="2" id="KW-1185">Reference proteome</keyword>
<sequence>MSIRVFIHDITGLLGMCLRSKWSFLLLGLALWASSILARHVSGWPVEHMSLPASSLGIDQHSPPILQLGGIGVEFICH</sequence>
<evidence type="ECO:0000313" key="1">
    <source>
        <dbReference type="EMBL" id="KAK5775320.1"/>
    </source>
</evidence>
<evidence type="ECO:0000313" key="2">
    <source>
        <dbReference type="Proteomes" id="UP001358586"/>
    </source>
</evidence>
<name>A0ABR0MNA7_GOSAR</name>
<organism evidence="1 2">
    <name type="scientific">Gossypium arboreum</name>
    <name type="common">Tree cotton</name>
    <name type="synonym">Gossypium nanking</name>
    <dbReference type="NCBI Taxonomy" id="29729"/>
    <lineage>
        <taxon>Eukaryota</taxon>
        <taxon>Viridiplantae</taxon>
        <taxon>Streptophyta</taxon>
        <taxon>Embryophyta</taxon>
        <taxon>Tracheophyta</taxon>
        <taxon>Spermatophyta</taxon>
        <taxon>Magnoliopsida</taxon>
        <taxon>eudicotyledons</taxon>
        <taxon>Gunneridae</taxon>
        <taxon>Pentapetalae</taxon>
        <taxon>rosids</taxon>
        <taxon>malvids</taxon>
        <taxon>Malvales</taxon>
        <taxon>Malvaceae</taxon>
        <taxon>Malvoideae</taxon>
        <taxon>Gossypium</taxon>
    </lineage>
</organism>
<proteinExistence type="predicted"/>
<dbReference type="EMBL" id="JARKNE010000012">
    <property type="protein sequence ID" value="KAK5775320.1"/>
    <property type="molecule type" value="Genomic_DNA"/>
</dbReference>